<accession>A0A0J6WPX3</accession>
<keyword evidence="4 6" id="KW-1133">Transmembrane helix</keyword>
<dbReference type="InterPro" id="IPR002293">
    <property type="entry name" value="AA/rel_permease1"/>
</dbReference>
<gene>
    <name evidence="7" type="primary">puuP_1</name>
    <name evidence="7" type="ORF">MCHUDSM44219_00474</name>
</gene>
<organism evidence="7 8">
    <name type="scientific">Mycolicibacterium chubuense</name>
    <name type="common">Mycobacterium chubuense</name>
    <dbReference type="NCBI Taxonomy" id="1800"/>
    <lineage>
        <taxon>Bacteria</taxon>
        <taxon>Bacillati</taxon>
        <taxon>Actinomycetota</taxon>
        <taxon>Actinomycetes</taxon>
        <taxon>Mycobacteriales</taxon>
        <taxon>Mycobacteriaceae</taxon>
        <taxon>Mycolicibacterium</taxon>
    </lineage>
</organism>
<comment type="subcellular location">
    <subcellularLocation>
        <location evidence="1">Membrane</location>
        <topology evidence="1">Multi-pass membrane protein</topology>
    </subcellularLocation>
</comment>
<dbReference type="PIRSF" id="PIRSF006060">
    <property type="entry name" value="AA_transporter"/>
    <property type="match status" value="1"/>
</dbReference>
<evidence type="ECO:0000256" key="5">
    <source>
        <dbReference type="ARBA" id="ARBA00023136"/>
    </source>
</evidence>
<dbReference type="Pfam" id="PF13520">
    <property type="entry name" value="AA_permease_2"/>
    <property type="match status" value="1"/>
</dbReference>
<dbReference type="Gene3D" id="1.20.1740.10">
    <property type="entry name" value="Amino acid/polyamine transporter I"/>
    <property type="match status" value="1"/>
</dbReference>
<dbReference type="GO" id="GO:0016020">
    <property type="term" value="C:membrane"/>
    <property type="evidence" value="ECO:0007669"/>
    <property type="project" value="UniProtKB-SubCell"/>
</dbReference>
<dbReference type="RefSeq" id="WP_048416617.1">
    <property type="nucleotide sequence ID" value="NZ_JYNX01000013.1"/>
</dbReference>
<evidence type="ECO:0000256" key="1">
    <source>
        <dbReference type="ARBA" id="ARBA00004141"/>
    </source>
</evidence>
<feature type="transmembrane region" description="Helical" evidence="6">
    <location>
        <begin position="116"/>
        <end position="137"/>
    </location>
</feature>
<dbReference type="PANTHER" id="PTHR45649:SF26">
    <property type="entry name" value="OS04G0435100 PROTEIN"/>
    <property type="match status" value="1"/>
</dbReference>
<feature type="transmembrane region" description="Helical" evidence="6">
    <location>
        <begin position="157"/>
        <end position="174"/>
    </location>
</feature>
<evidence type="ECO:0000256" key="4">
    <source>
        <dbReference type="ARBA" id="ARBA00022989"/>
    </source>
</evidence>
<dbReference type="GO" id="GO:0022857">
    <property type="term" value="F:transmembrane transporter activity"/>
    <property type="evidence" value="ECO:0007669"/>
    <property type="project" value="InterPro"/>
</dbReference>
<evidence type="ECO:0000256" key="3">
    <source>
        <dbReference type="ARBA" id="ARBA00022692"/>
    </source>
</evidence>
<dbReference type="EMBL" id="JYNX01000013">
    <property type="protein sequence ID" value="KMO84604.1"/>
    <property type="molecule type" value="Genomic_DNA"/>
</dbReference>
<feature type="transmembrane region" description="Helical" evidence="6">
    <location>
        <begin position="312"/>
        <end position="342"/>
    </location>
</feature>
<feature type="transmembrane region" description="Helical" evidence="6">
    <location>
        <begin position="42"/>
        <end position="67"/>
    </location>
</feature>
<feature type="transmembrane region" description="Helical" evidence="6">
    <location>
        <begin position="432"/>
        <end position="451"/>
    </location>
</feature>
<feature type="transmembrane region" description="Helical" evidence="6">
    <location>
        <begin position="463"/>
        <end position="482"/>
    </location>
</feature>
<evidence type="ECO:0000256" key="2">
    <source>
        <dbReference type="ARBA" id="ARBA00022448"/>
    </source>
</evidence>
<keyword evidence="3 6" id="KW-0812">Transmembrane</keyword>
<name>A0A0J6WPX3_MYCCU</name>
<feature type="transmembrane region" description="Helical" evidence="6">
    <location>
        <begin position="222"/>
        <end position="240"/>
    </location>
</feature>
<dbReference type="AlphaFoldDB" id="A0A0J6WPX3"/>
<evidence type="ECO:0000313" key="8">
    <source>
        <dbReference type="Proteomes" id="UP000036176"/>
    </source>
</evidence>
<reference evidence="7 8" key="1">
    <citation type="journal article" date="2015" name="Genome Biol. Evol.">
        <title>Characterization of Three Mycobacterium spp. with Potential Use in Bioremediation by Genome Sequencing and Comparative Genomics.</title>
        <authorList>
            <person name="Das S."/>
            <person name="Pettersson B.M."/>
            <person name="Behra P.R."/>
            <person name="Ramesh M."/>
            <person name="Dasgupta S."/>
            <person name="Bhattacharya A."/>
            <person name="Kirsebom L.A."/>
        </authorList>
    </citation>
    <scope>NUCLEOTIDE SEQUENCE [LARGE SCALE GENOMIC DNA]</scope>
    <source>
        <strain evidence="7 8">DSM 44219</strain>
    </source>
</reference>
<sequence length="506" mass="53670">MTQTSTPGSPADDFYSFHDHDDAAHLHALGYKSEFKRDMSPWANFSLGFTYLSPVVGVYTLFAYALATGGPPMIWSFLLVGLGQLLVALTFSEIVAQFPVAGGVYPWARRLWGRRYAWMTGWVYMVALLVTIASVVYGAGPYIAATLGIDATVNSTISFALALLALATAINFMGTKVLAKAAIIGFTAEIIGALVVGIWLLVGHRHHNLGVLFDSFGAGGDGNYLWAFAAAALIGIYQYYGFEACGDVAEEVPDPGRLIPKAMRRTIYVGGAAATFVCLALVLAVTDIPGVISGENPDPVSSVLNEAFGPVGAKAVLAIVLISFLSCAMSLQAAASRLAYSYGRDGMIMGSSLLKKFSTTRHVPPYALLLAAAVPAVIVVGSKFSTDAITKIISFAAFGIYLGFQMVVLAALRARLKGWVPSGKYSLGKWGLTVNVAALIYGVTAMINMAWPRTPDAAWYDNWIVALSAAVVVGIGLIYMVVHPLHDRSTGPYADAIPDPARTAGL</sequence>
<comment type="caution">
    <text evidence="7">The sequence shown here is derived from an EMBL/GenBank/DDBJ whole genome shotgun (WGS) entry which is preliminary data.</text>
</comment>
<keyword evidence="2" id="KW-0813">Transport</keyword>
<feature type="transmembrane region" description="Helical" evidence="6">
    <location>
        <begin position="267"/>
        <end position="292"/>
    </location>
</feature>
<keyword evidence="8" id="KW-1185">Reference proteome</keyword>
<protein>
    <submittedName>
        <fullName evidence="7">Putrescine importer PuuP</fullName>
    </submittedName>
</protein>
<feature type="transmembrane region" description="Helical" evidence="6">
    <location>
        <begin position="73"/>
        <end position="95"/>
    </location>
</feature>
<feature type="transmembrane region" description="Helical" evidence="6">
    <location>
        <begin position="392"/>
        <end position="412"/>
    </location>
</feature>
<dbReference type="PANTHER" id="PTHR45649">
    <property type="entry name" value="AMINO-ACID PERMEASE BAT1"/>
    <property type="match status" value="1"/>
</dbReference>
<dbReference type="Proteomes" id="UP000036176">
    <property type="component" value="Unassembled WGS sequence"/>
</dbReference>
<evidence type="ECO:0000256" key="6">
    <source>
        <dbReference type="SAM" id="Phobius"/>
    </source>
</evidence>
<evidence type="ECO:0000313" key="7">
    <source>
        <dbReference type="EMBL" id="KMO84604.1"/>
    </source>
</evidence>
<dbReference type="OrthoDB" id="8274074at2"/>
<keyword evidence="5 6" id="KW-0472">Membrane</keyword>
<dbReference type="PATRIC" id="fig|1800.3.peg.480"/>
<feature type="transmembrane region" description="Helical" evidence="6">
    <location>
        <begin position="363"/>
        <end position="380"/>
    </location>
</feature>
<feature type="transmembrane region" description="Helical" evidence="6">
    <location>
        <begin position="181"/>
        <end position="202"/>
    </location>
</feature>
<proteinExistence type="predicted"/>